<accession>A0ABT2T0P3</accession>
<comment type="caution">
    <text evidence="3">The sequence shown here is derived from an EMBL/GenBank/DDBJ whole genome shotgun (WGS) entry which is preliminary data.</text>
</comment>
<evidence type="ECO:0000256" key="2">
    <source>
        <dbReference type="SAM" id="Phobius"/>
    </source>
</evidence>
<gene>
    <name evidence="3" type="ORF">OCV77_04770</name>
</gene>
<evidence type="ECO:0000313" key="3">
    <source>
        <dbReference type="EMBL" id="MCU6743820.1"/>
    </source>
</evidence>
<proteinExistence type="predicted"/>
<keyword evidence="4" id="KW-1185">Reference proteome</keyword>
<evidence type="ECO:0000256" key="1">
    <source>
        <dbReference type="SAM" id="MobiDB-lite"/>
    </source>
</evidence>
<feature type="compositionally biased region" description="Basic and acidic residues" evidence="1">
    <location>
        <begin position="1"/>
        <end position="24"/>
    </location>
</feature>
<sequence length="83" mass="9666">MVISQQKDKGKTMDKLEKQKLKLQEKRRRERNKQIQKSAKRLGDRLERMTVFFGVFLCLLVTVMDVLEARERNAQKDGGASEG</sequence>
<keyword evidence="2" id="KW-0812">Transmembrane</keyword>
<reference evidence="3 4" key="1">
    <citation type="journal article" date="2021" name="ISME Commun">
        <title>Automated analysis of genomic sequences facilitates high-throughput and comprehensive description of bacteria.</title>
        <authorList>
            <person name="Hitch T.C.A."/>
        </authorList>
    </citation>
    <scope>NUCLEOTIDE SEQUENCE [LARGE SCALE GENOMIC DNA]</scope>
    <source>
        <strain evidence="3 4">Sanger_18</strain>
    </source>
</reference>
<organism evidence="3 4">
    <name type="scientific">Suilimivivens aceti</name>
    <dbReference type="NCBI Taxonomy" id="2981774"/>
    <lineage>
        <taxon>Bacteria</taxon>
        <taxon>Bacillati</taxon>
        <taxon>Bacillota</taxon>
        <taxon>Clostridia</taxon>
        <taxon>Lachnospirales</taxon>
        <taxon>Lachnospiraceae</taxon>
        <taxon>Suilimivivens</taxon>
    </lineage>
</organism>
<keyword evidence="2" id="KW-1133">Transmembrane helix</keyword>
<keyword evidence="2" id="KW-0472">Membrane</keyword>
<dbReference type="Proteomes" id="UP001652432">
    <property type="component" value="Unassembled WGS sequence"/>
</dbReference>
<evidence type="ECO:0000313" key="4">
    <source>
        <dbReference type="Proteomes" id="UP001652432"/>
    </source>
</evidence>
<feature type="region of interest" description="Disordered" evidence="1">
    <location>
        <begin position="1"/>
        <end position="39"/>
    </location>
</feature>
<protein>
    <submittedName>
        <fullName evidence="3">Uncharacterized protein</fullName>
    </submittedName>
</protein>
<dbReference type="EMBL" id="JAOQKJ010000003">
    <property type="protein sequence ID" value="MCU6743820.1"/>
    <property type="molecule type" value="Genomic_DNA"/>
</dbReference>
<feature type="transmembrane region" description="Helical" evidence="2">
    <location>
        <begin position="49"/>
        <end position="67"/>
    </location>
</feature>
<name>A0ABT2T0P3_9FIRM</name>